<dbReference type="InterPro" id="IPR036875">
    <property type="entry name" value="Znf_CCHC_sf"/>
</dbReference>
<feature type="compositionally biased region" description="Low complexity" evidence="4">
    <location>
        <begin position="10"/>
        <end position="22"/>
    </location>
</feature>
<dbReference type="Gene3D" id="3.30.70.330">
    <property type="match status" value="1"/>
</dbReference>
<feature type="domain" description="CCHC-type" evidence="6">
    <location>
        <begin position="127"/>
        <end position="143"/>
    </location>
</feature>
<dbReference type="SUPFAM" id="SSF54928">
    <property type="entry name" value="RNA-binding domain, RBD"/>
    <property type="match status" value="1"/>
</dbReference>
<proteinExistence type="predicted"/>
<dbReference type="InterPro" id="IPR044598">
    <property type="entry name" value="ZCRB1"/>
</dbReference>
<sequence length="257" mass="28798">MTDSRVTGRSSSFEGAEVSSSSNNTLCPSKSTVYLGNIPYSLTNSDLFKLLEPCGKVVCVKVAKDSVTRKSKGYAFIQFLEEVSAIKCIQEYNGTEMFGRKWSCSIAKDNGRTVEFLRKRKYPDKSRCYECGESDHLSYKCPKNSLGTREPPPKKKKKRSATESSTKSQKSRTRNPADPAEENNVSSNESSSDEEPPDLDSLSGAINHERTMREQQEYRESVASGNYSKCDTSADAVKKRKFVKDNYFSDEEVLTDE</sequence>
<evidence type="ECO:0000259" key="5">
    <source>
        <dbReference type="PROSITE" id="PS50102"/>
    </source>
</evidence>
<feature type="domain" description="RRM" evidence="5">
    <location>
        <begin position="31"/>
        <end position="109"/>
    </location>
</feature>
<evidence type="ECO:0000313" key="8">
    <source>
        <dbReference type="Proteomes" id="UP001642540"/>
    </source>
</evidence>
<dbReference type="SMART" id="SM00360">
    <property type="entry name" value="RRM"/>
    <property type="match status" value="1"/>
</dbReference>
<accession>A0ABP1QYJ8</accession>
<evidence type="ECO:0000256" key="4">
    <source>
        <dbReference type="SAM" id="MobiDB-lite"/>
    </source>
</evidence>
<dbReference type="Pfam" id="PF00076">
    <property type="entry name" value="RRM_1"/>
    <property type="match status" value="1"/>
</dbReference>
<dbReference type="InterPro" id="IPR035979">
    <property type="entry name" value="RBD_domain_sf"/>
</dbReference>
<dbReference type="Proteomes" id="UP001642540">
    <property type="component" value="Unassembled WGS sequence"/>
</dbReference>
<keyword evidence="1 3" id="KW-0694">RNA-binding</keyword>
<dbReference type="PROSITE" id="PS50102">
    <property type="entry name" value="RRM"/>
    <property type="match status" value="1"/>
</dbReference>
<protein>
    <recommendedName>
        <fullName evidence="9">Zinc finger CCHC-type and RNA-binding motif-containing protein 1</fullName>
    </recommendedName>
</protein>
<dbReference type="InterPro" id="IPR012677">
    <property type="entry name" value="Nucleotide-bd_a/b_plait_sf"/>
</dbReference>
<dbReference type="SMART" id="SM00343">
    <property type="entry name" value="ZnF_C2HC"/>
    <property type="match status" value="1"/>
</dbReference>
<dbReference type="EMBL" id="CAXLJM020000051">
    <property type="protein sequence ID" value="CAL8115296.1"/>
    <property type="molecule type" value="Genomic_DNA"/>
</dbReference>
<dbReference type="PANTHER" id="PTHR46259:SF1">
    <property type="entry name" value="ZINC FINGER CCHC-TYPE AND RNA-BINDING MOTIF-CONTAINING PROTEIN 1"/>
    <property type="match status" value="1"/>
</dbReference>
<dbReference type="InterPro" id="IPR000504">
    <property type="entry name" value="RRM_dom"/>
</dbReference>
<dbReference type="InterPro" id="IPR001878">
    <property type="entry name" value="Znf_CCHC"/>
</dbReference>
<organism evidence="7 8">
    <name type="scientific">Orchesella dallaii</name>
    <dbReference type="NCBI Taxonomy" id="48710"/>
    <lineage>
        <taxon>Eukaryota</taxon>
        <taxon>Metazoa</taxon>
        <taxon>Ecdysozoa</taxon>
        <taxon>Arthropoda</taxon>
        <taxon>Hexapoda</taxon>
        <taxon>Collembola</taxon>
        <taxon>Entomobryomorpha</taxon>
        <taxon>Entomobryoidea</taxon>
        <taxon>Orchesellidae</taxon>
        <taxon>Orchesellinae</taxon>
        <taxon>Orchesella</taxon>
    </lineage>
</organism>
<name>A0ABP1QYJ8_9HEXA</name>
<evidence type="ECO:0000259" key="6">
    <source>
        <dbReference type="PROSITE" id="PS50158"/>
    </source>
</evidence>
<gene>
    <name evidence="7" type="ORF">ODALV1_LOCUS16790</name>
</gene>
<evidence type="ECO:0000256" key="2">
    <source>
        <dbReference type="PROSITE-ProRule" id="PRU00047"/>
    </source>
</evidence>
<reference evidence="7 8" key="1">
    <citation type="submission" date="2024-08" db="EMBL/GenBank/DDBJ databases">
        <authorList>
            <person name="Cucini C."/>
            <person name="Frati F."/>
        </authorList>
    </citation>
    <scope>NUCLEOTIDE SEQUENCE [LARGE SCALE GENOMIC DNA]</scope>
</reference>
<feature type="region of interest" description="Disordered" evidence="4">
    <location>
        <begin position="142"/>
        <end position="233"/>
    </location>
</feature>
<evidence type="ECO:0000313" key="7">
    <source>
        <dbReference type="EMBL" id="CAL8115296.1"/>
    </source>
</evidence>
<feature type="compositionally biased region" description="Basic and acidic residues" evidence="4">
    <location>
        <begin position="207"/>
        <end position="220"/>
    </location>
</feature>
<evidence type="ECO:0000256" key="3">
    <source>
        <dbReference type="PROSITE-ProRule" id="PRU00176"/>
    </source>
</evidence>
<keyword evidence="8" id="KW-1185">Reference proteome</keyword>
<comment type="caution">
    <text evidence="7">The sequence shown here is derived from an EMBL/GenBank/DDBJ whole genome shotgun (WGS) entry which is preliminary data.</text>
</comment>
<feature type="region of interest" description="Disordered" evidence="4">
    <location>
        <begin position="1"/>
        <end position="24"/>
    </location>
</feature>
<keyword evidence="2" id="KW-0863">Zinc-finger</keyword>
<keyword evidence="2" id="KW-0479">Metal-binding</keyword>
<evidence type="ECO:0000256" key="1">
    <source>
        <dbReference type="ARBA" id="ARBA00022884"/>
    </source>
</evidence>
<dbReference type="PANTHER" id="PTHR46259">
    <property type="entry name" value="ZINC FINGER CCHC-TYPE AND RNA-BINDING MOTIF-CONTAINING PROTEIN 1"/>
    <property type="match status" value="1"/>
</dbReference>
<dbReference type="PROSITE" id="PS50158">
    <property type="entry name" value="ZF_CCHC"/>
    <property type="match status" value="1"/>
</dbReference>
<keyword evidence="2" id="KW-0862">Zinc</keyword>
<dbReference type="SUPFAM" id="SSF57756">
    <property type="entry name" value="Retrovirus zinc finger-like domains"/>
    <property type="match status" value="1"/>
</dbReference>
<evidence type="ECO:0008006" key="9">
    <source>
        <dbReference type="Google" id="ProtNLM"/>
    </source>
</evidence>